<dbReference type="Proteomes" id="UP000293823">
    <property type="component" value="Unassembled WGS sequence"/>
</dbReference>
<dbReference type="AlphaFoldDB" id="A0A4V1WXB0"/>
<protein>
    <recommendedName>
        <fullName evidence="1">Heterokaryon incompatibility domain-containing protein</fullName>
    </recommendedName>
</protein>
<dbReference type="OrthoDB" id="2157530at2759"/>
<dbReference type="InterPro" id="IPR010730">
    <property type="entry name" value="HET"/>
</dbReference>
<evidence type="ECO:0000313" key="2">
    <source>
        <dbReference type="EMBL" id="RYO24096.1"/>
    </source>
</evidence>
<dbReference type="Pfam" id="PF06985">
    <property type="entry name" value="HET"/>
    <property type="match status" value="1"/>
</dbReference>
<comment type="caution">
    <text evidence="2">The sequence shown here is derived from an EMBL/GenBank/DDBJ whole genome shotgun (WGS) entry which is preliminary data.</text>
</comment>
<evidence type="ECO:0000259" key="1">
    <source>
        <dbReference type="Pfam" id="PF06985"/>
    </source>
</evidence>
<dbReference type="PANTHER" id="PTHR24148">
    <property type="entry name" value="ANKYRIN REPEAT DOMAIN-CONTAINING PROTEIN 39 HOMOLOG-RELATED"/>
    <property type="match status" value="1"/>
</dbReference>
<feature type="domain" description="Heterokaryon incompatibility" evidence="1">
    <location>
        <begin position="68"/>
        <end position="167"/>
    </location>
</feature>
<gene>
    <name evidence="2" type="ORF">AA0113_g12682</name>
</gene>
<sequence>MEYQALNHESNEIPVLQFVRTSAHTTTQMDYEAKEEVVGVGMLNLTLNNRPLSDTDPNESRNESGSFLVLSYTWGTTEDMREIAVNNSKITIRRNLYQALKVLQSHYLVCEGNSMWKDALCINQNNANEVHDQIKRMGAIYKQAHRVVVWLGDAADNSDFAMDFINAFNDLLDAGELPLRKSLRHFLSVHGIDIWATIFREELSISGLEVLDAHDRVKLWVWEKSENYQIIMQDVRRHRRSAQEHLLARMERAKCFKVVDEVYGTLGLLDEAISKAILPNYDIPARDVFIAFAEAWIQAEMNLELLIHGGETGNGDEWRKLDELDLPSWVPDLRKQTMVQYNVAHPKPHAAGSQRASFTFLGNSVLSTQGIILSAIDGLSERRCWNEDPAALQSIVNAKHDANA</sequence>
<dbReference type="EMBL" id="PEJP01000117">
    <property type="protein sequence ID" value="RYO24096.1"/>
    <property type="molecule type" value="Genomic_DNA"/>
</dbReference>
<accession>A0A4V1WXB0</accession>
<evidence type="ECO:0000313" key="3">
    <source>
        <dbReference type="Proteomes" id="UP000293823"/>
    </source>
</evidence>
<reference evidence="3" key="1">
    <citation type="journal article" date="2019" name="bioRxiv">
        <title>Genomics, evolutionary history and diagnostics of the Alternaria alternata species group including apple and Asian pear pathotypes.</title>
        <authorList>
            <person name="Armitage A.D."/>
            <person name="Cockerton H.M."/>
            <person name="Sreenivasaprasad S."/>
            <person name="Woodhall J.W."/>
            <person name="Lane C.R."/>
            <person name="Harrison R.J."/>
            <person name="Clarkson J.P."/>
        </authorList>
    </citation>
    <scope>NUCLEOTIDE SEQUENCE [LARGE SCALE GENOMIC DNA]</scope>
    <source>
        <strain evidence="3">RGR 97.0016</strain>
    </source>
</reference>
<proteinExistence type="predicted"/>
<name>A0A4V1WXB0_9PLEO</name>
<keyword evidence="3" id="KW-1185">Reference proteome</keyword>
<dbReference type="InterPro" id="IPR052895">
    <property type="entry name" value="HetReg/Transcr_Mod"/>
</dbReference>
<organism evidence="2 3">
    <name type="scientific">Alternaria arborescens</name>
    <dbReference type="NCBI Taxonomy" id="156630"/>
    <lineage>
        <taxon>Eukaryota</taxon>
        <taxon>Fungi</taxon>
        <taxon>Dikarya</taxon>
        <taxon>Ascomycota</taxon>
        <taxon>Pezizomycotina</taxon>
        <taxon>Dothideomycetes</taxon>
        <taxon>Pleosporomycetidae</taxon>
        <taxon>Pleosporales</taxon>
        <taxon>Pleosporineae</taxon>
        <taxon>Pleosporaceae</taxon>
        <taxon>Alternaria</taxon>
        <taxon>Alternaria sect. Alternaria</taxon>
    </lineage>
</organism>
<dbReference type="PANTHER" id="PTHR24148:SF73">
    <property type="entry name" value="HET DOMAIN PROTEIN (AFU_ORTHOLOGUE AFUA_8G01020)"/>
    <property type="match status" value="1"/>
</dbReference>